<reference evidence="1 2" key="1">
    <citation type="journal article" date="2016" name="ISME J.">
        <title>Chasing the elusive Euryarchaeota class WSA2: genomes reveal a uniquely fastidious methyl-reducing methanogen.</title>
        <authorList>
            <person name="Nobu M.K."/>
            <person name="Narihiro T."/>
            <person name="Kuroda K."/>
            <person name="Mei R."/>
            <person name="Liu W.T."/>
        </authorList>
    </citation>
    <scope>NUCLEOTIDE SEQUENCE [LARGE SCALE GENOMIC DNA]</scope>
    <source>
        <strain evidence="1">U1lsi0528_Bin055</strain>
    </source>
</reference>
<evidence type="ECO:0000313" key="1">
    <source>
        <dbReference type="EMBL" id="KYC46601.1"/>
    </source>
</evidence>
<dbReference type="SUPFAM" id="SSF49464">
    <property type="entry name" value="Carboxypeptidase regulatory domain-like"/>
    <property type="match status" value="1"/>
</dbReference>
<organism evidence="1 2">
    <name type="scientific">Candidatus Methanofastidiosum methylothiophilum</name>
    <dbReference type="NCBI Taxonomy" id="1705564"/>
    <lineage>
        <taxon>Archaea</taxon>
        <taxon>Methanobacteriati</taxon>
        <taxon>Methanobacteriota</taxon>
        <taxon>Stenosarchaea group</taxon>
        <taxon>Candidatus Methanofastidiosia</taxon>
        <taxon>Candidatus Methanofastidiosales</taxon>
        <taxon>Candidatus Methanofastidiosaceae</taxon>
        <taxon>Candidatus Methanofastidiosum</taxon>
    </lineage>
</organism>
<accession>A0A150INI7</accession>
<evidence type="ECO:0008006" key="3">
    <source>
        <dbReference type="Google" id="ProtNLM"/>
    </source>
</evidence>
<dbReference type="Proteomes" id="UP000075398">
    <property type="component" value="Unassembled WGS sequence"/>
</dbReference>
<dbReference type="InterPro" id="IPR008969">
    <property type="entry name" value="CarboxyPept-like_regulatory"/>
</dbReference>
<dbReference type="Gene3D" id="2.60.40.1120">
    <property type="entry name" value="Carboxypeptidase-like, regulatory domain"/>
    <property type="match status" value="1"/>
</dbReference>
<sequence length="110" mass="12302">MKRYIFVLGIILLLVNVGCTNSPITVSGNVKDSITGLPVKDAKVTDGIYGYGNYCITNSSGYYSYLTYCEEHTITIEANGYLKKEITMITPFFPNNKDIVLDIILNKIDY</sequence>
<comment type="caution">
    <text evidence="1">The sequence shown here is derived from an EMBL/GenBank/DDBJ whole genome shotgun (WGS) entry which is preliminary data.</text>
</comment>
<protein>
    <recommendedName>
        <fullName evidence="3">Cna protein B-type domain protein</fullName>
    </recommendedName>
</protein>
<name>A0A150INI7_9EURY</name>
<dbReference type="EMBL" id="LNGC01000185">
    <property type="protein sequence ID" value="KYC46601.1"/>
    <property type="molecule type" value="Genomic_DNA"/>
</dbReference>
<gene>
    <name evidence="1" type="ORF">AMQ22_02097</name>
</gene>
<evidence type="ECO:0000313" key="2">
    <source>
        <dbReference type="Proteomes" id="UP000075398"/>
    </source>
</evidence>
<dbReference type="AlphaFoldDB" id="A0A150INI7"/>
<proteinExistence type="predicted"/>